<keyword evidence="1" id="KW-0472">Membrane</keyword>
<protein>
    <submittedName>
        <fullName evidence="2">RsiW-degrading membrane proteinase PrsW (M82 family)</fullName>
    </submittedName>
</protein>
<proteinExistence type="predicted"/>
<comment type="caution">
    <text evidence="2">The sequence shown here is derived from an EMBL/GenBank/DDBJ whole genome shotgun (WGS) entry which is preliminary data.</text>
</comment>
<keyword evidence="1" id="KW-0812">Transmembrane</keyword>
<accession>A0ABT9ZIB6</accession>
<gene>
    <name evidence="2" type="ORF">J2S19_003292</name>
</gene>
<feature type="transmembrane region" description="Helical" evidence="1">
    <location>
        <begin position="20"/>
        <end position="39"/>
    </location>
</feature>
<keyword evidence="3" id="KW-1185">Reference proteome</keyword>
<dbReference type="EMBL" id="JAUSUD010000017">
    <property type="protein sequence ID" value="MDQ0232007.1"/>
    <property type="molecule type" value="Genomic_DNA"/>
</dbReference>
<evidence type="ECO:0000313" key="2">
    <source>
        <dbReference type="EMBL" id="MDQ0232007.1"/>
    </source>
</evidence>
<organism evidence="2 3">
    <name type="scientific">Metabacillus malikii</name>
    <dbReference type="NCBI Taxonomy" id="1504265"/>
    <lineage>
        <taxon>Bacteria</taxon>
        <taxon>Bacillati</taxon>
        <taxon>Bacillota</taxon>
        <taxon>Bacilli</taxon>
        <taxon>Bacillales</taxon>
        <taxon>Bacillaceae</taxon>
        <taxon>Metabacillus</taxon>
    </lineage>
</organism>
<reference evidence="2 3" key="1">
    <citation type="submission" date="2023-07" db="EMBL/GenBank/DDBJ databases">
        <title>Genomic Encyclopedia of Type Strains, Phase IV (KMG-IV): sequencing the most valuable type-strain genomes for metagenomic binning, comparative biology and taxonomic classification.</title>
        <authorList>
            <person name="Goeker M."/>
        </authorList>
    </citation>
    <scope>NUCLEOTIDE SEQUENCE [LARGE SCALE GENOMIC DNA]</scope>
    <source>
        <strain evidence="2 3">DSM 29005</strain>
    </source>
</reference>
<dbReference type="Proteomes" id="UP001234495">
    <property type="component" value="Unassembled WGS sequence"/>
</dbReference>
<evidence type="ECO:0000256" key="1">
    <source>
        <dbReference type="SAM" id="Phobius"/>
    </source>
</evidence>
<name>A0ABT9ZIB6_9BACI</name>
<sequence>MAVMVFVNLTSEYIYKGEYSAIASWVIVLLFLFGTVFFINARHYLSKK</sequence>
<evidence type="ECO:0000313" key="3">
    <source>
        <dbReference type="Proteomes" id="UP001234495"/>
    </source>
</evidence>
<keyword evidence="1" id="KW-1133">Transmembrane helix</keyword>